<dbReference type="GO" id="GO:1990904">
    <property type="term" value="C:ribonucleoprotein complex"/>
    <property type="evidence" value="ECO:0007669"/>
    <property type="project" value="UniProtKB-KW"/>
</dbReference>
<evidence type="ECO:0000256" key="1">
    <source>
        <dbReference type="ARBA" id="ARBA00007596"/>
    </source>
</evidence>
<dbReference type="GO" id="GO:0005840">
    <property type="term" value="C:ribosome"/>
    <property type="evidence" value="ECO:0007669"/>
    <property type="project" value="UniProtKB-KW"/>
</dbReference>
<evidence type="ECO:0000256" key="2">
    <source>
        <dbReference type="ARBA" id="ARBA00022980"/>
    </source>
</evidence>
<dbReference type="AlphaFoldDB" id="A0A4Y2VT88"/>
<evidence type="ECO:0008006" key="6">
    <source>
        <dbReference type="Google" id="ProtNLM"/>
    </source>
</evidence>
<name>A0A4Y2VT88_ARAVE</name>
<protein>
    <recommendedName>
        <fullName evidence="6">39S ribosomal protein L33, mitochondrial</fullName>
    </recommendedName>
</protein>
<organism evidence="4 5">
    <name type="scientific">Araneus ventricosus</name>
    <name type="common">Orbweaver spider</name>
    <name type="synonym">Epeira ventricosa</name>
    <dbReference type="NCBI Taxonomy" id="182803"/>
    <lineage>
        <taxon>Eukaryota</taxon>
        <taxon>Metazoa</taxon>
        <taxon>Ecdysozoa</taxon>
        <taxon>Arthropoda</taxon>
        <taxon>Chelicerata</taxon>
        <taxon>Arachnida</taxon>
        <taxon>Araneae</taxon>
        <taxon>Araneomorphae</taxon>
        <taxon>Entelegynae</taxon>
        <taxon>Araneoidea</taxon>
        <taxon>Araneidae</taxon>
        <taxon>Araneus</taxon>
    </lineage>
</organism>
<evidence type="ECO:0000256" key="3">
    <source>
        <dbReference type="ARBA" id="ARBA00023274"/>
    </source>
</evidence>
<evidence type="ECO:0000313" key="4">
    <source>
        <dbReference type="EMBL" id="GBO28613.1"/>
    </source>
</evidence>
<dbReference type="Gene3D" id="2.20.28.120">
    <property type="entry name" value="Ribosomal protein L33"/>
    <property type="match status" value="1"/>
</dbReference>
<accession>A0A4Y2VT88</accession>
<dbReference type="InterPro" id="IPR038584">
    <property type="entry name" value="Ribosomal_bL33_sf"/>
</dbReference>
<dbReference type="Proteomes" id="UP000499080">
    <property type="component" value="Unassembled WGS sequence"/>
</dbReference>
<reference evidence="4 5" key="1">
    <citation type="journal article" date="2019" name="Sci. Rep.">
        <title>Orb-weaving spider Araneus ventricosus genome elucidates the spidroin gene catalogue.</title>
        <authorList>
            <person name="Kono N."/>
            <person name="Nakamura H."/>
            <person name="Ohtoshi R."/>
            <person name="Moran D.A.P."/>
            <person name="Shinohara A."/>
            <person name="Yoshida Y."/>
            <person name="Fujiwara M."/>
            <person name="Mori M."/>
            <person name="Tomita M."/>
            <person name="Arakawa K."/>
        </authorList>
    </citation>
    <scope>NUCLEOTIDE SEQUENCE [LARGE SCALE GENOMIC DNA]</scope>
</reference>
<gene>
    <name evidence="4" type="ORF">AVEN_1754_1</name>
</gene>
<comment type="similarity">
    <text evidence="1">Belongs to the bacterial ribosomal protein bL33 family.</text>
</comment>
<feature type="non-terminal residue" evidence="4">
    <location>
        <position position="82"/>
    </location>
</feature>
<dbReference type="EMBL" id="BGPR01051704">
    <property type="protein sequence ID" value="GBO28613.1"/>
    <property type="molecule type" value="Genomic_DNA"/>
</dbReference>
<proteinExistence type="inferred from homology"/>
<keyword evidence="2" id="KW-0689">Ribosomal protein</keyword>
<keyword evidence="3" id="KW-0687">Ribonucleoprotein</keyword>
<evidence type="ECO:0000313" key="5">
    <source>
        <dbReference type="Proteomes" id="UP000499080"/>
    </source>
</evidence>
<comment type="caution">
    <text evidence="4">The sequence shown here is derived from an EMBL/GenBank/DDBJ whole genome shotgun (WGS) entry which is preliminary data.</text>
</comment>
<dbReference type="OrthoDB" id="275534at2759"/>
<sequence length="82" mass="9744">MATRVRSFTLPIRSFRPVRSRTTHLYFGVRKVHIWKVLGFEMAKAKTTHVLVLMKSMITKHKFPAVRPRQAEQLEMIKFDPY</sequence>
<keyword evidence="5" id="KW-1185">Reference proteome</keyword>